<accession>A0A379CJI0</accession>
<dbReference type="GO" id="GO:0046872">
    <property type="term" value="F:metal ion binding"/>
    <property type="evidence" value="ECO:0007669"/>
    <property type="project" value="InterPro"/>
</dbReference>
<dbReference type="EMBL" id="UGTB01000004">
    <property type="protein sequence ID" value="SUB61896.1"/>
    <property type="molecule type" value="Genomic_DNA"/>
</dbReference>
<dbReference type="Gene3D" id="3.40.50.1980">
    <property type="entry name" value="Nitrogenase molybdenum iron protein domain"/>
    <property type="match status" value="3"/>
</dbReference>
<comment type="similarity">
    <text evidence="1 4">Belongs to the bacterial solute-binding protein 9 family.</text>
</comment>
<proteinExistence type="inferred from homology"/>
<reference evidence="7 8" key="1">
    <citation type="submission" date="2018-06" db="EMBL/GenBank/DDBJ databases">
        <authorList>
            <consortium name="Pathogen Informatics"/>
            <person name="Doyle S."/>
        </authorList>
    </citation>
    <scope>NUCLEOTIDE SEQUENCE [LARGE SCALE GENOMIC DNA]</scope>
    <source>
        <strain evidence="7 8">NCTC11460</strain>
    </source>
</reference>
<evidence type="ECO:0000256" key="1">
    <source>
        <dbReference type="ARBA" id="ARBA00011028"/>
    </source>
</evidence>
<evidence type="ECO:0000313" key="8">
    <source>
        <dbReference type="Proteomes" id="UP000255101"/>
    </source>
</evidence>
<evidence type="ECO:0000256" key="5">
    <source>
        <dbReference type="SAM" id="MobiDB-lite"/>
    </source>
</evidence>
<dbReference type="PROSITE" id="PS51257">
    <property type="entry name" value="PROKAR_LIPOPROTEIN"/>
    <property type="match status" value="1"/>
</dbReference>
<keyword evidence="3 6" id="KW-0732">Signal</keyword>
<keyword evidence="7" id="KW-0449">Lipoprotein</keyword>
<feature type="region of interest" description="Disordered" evidence="5">
    <location>
        <begin position="126"/>
        <end position="185"/>
    </location>
</feature>
<dbReference type="InterPro" id="IPR006129">
    <property type="entry name" value="AdhesinB"/>
</dbReference>
<dbReference type="GO" id="GO:0030001">
    <property type="term" value="P:metal ion transport"/>
    <property type="evidence" value="ECO:0007669"/>
    <property type="project" value="InterPro"/>
</dbReference>
<dbReference type="GO" id="GO:0007155">
    <property type="term" value="P:cell adhesion"/>
    <property type="evidence" value="ECO:0007669"/>
    <property type="project" value="InterPro"/>
</dbReference>
<dbReference type="InterPro" id="IPR050492">
    <property type="entry name" value="Bact_metal-bind_prot9"/>
</dbReference>
<feature type="signal peptide" evidence="6">
    <location>
        <begin position="1"/>
        <end position="20"/>
    </location>
</feature>
<evidence type="ECO:0000313" key="7">
    <source>
        <dbReference type="EMBL" id="SUB61896.1"/>
    </source>
</evidence>
<dbReference type="PRINTS" id="PR00691">
    <property type="entry name" value="ADHESINB"/>
</dbReference>
<dbReference type="Pfam" id="PF01297">
    <property type="entry name" value="ZnuA"/>
    <property type="match status" value="1"/>
</dbReference>
<name>A0A379CJI0_9FIRM</name>
<gene>
    <name evidence="7" type="primary">adcA</name>
    <name evidence="7" type="ORF">NCTC11460_01887</name>
</gene>
<organism evidence="7 8">
    <name type="scientific">Peptostreptococcus anaerobius</name>
    <dbReference type="NCBI Taxonomy" id="1261"/>
    <lineage>
        <taxon>Bacteria</taxon>
        <taxon>Bacillati</taxon>
        <taxon>Bacillota</taxon>
        <taxon>Clostridia</taxon>
        <taxon>Peptostreptococcales</taxon>
        <taxon>Peptostreptococcaceae</taxon>
        <taxon>Peptostreptococcus</taxon>
    </lineage>
</organism>
<dbReference type="Proteomes" id="UP000255101">
    <property type="component" value="Unassembled WGS sequence"/>
</dbReference>
<protein>
    <submittedName>
        <fullName evidence="7">Probable zinc transport system zinc-binding lipoprotein AdcA</fullName>
    </submittedName>
</protein>
<feature type="chain" id="PRO_5039713675" evidence="6">
    <location>
        <begin position="21"/>
        <end position="357"/>
    </location>
</feature>
<sequence>MNKLGLKVSALFIAASFALAGCSGGQASQTKKSDDSKLKVYTSFYPMYDFTSKIGGDKVEVVNLVPSGTEPHDWEPSAQDLVKIGEADLFVYSGAGMESWVDKLDENVKDGKLTKVEASKGIELLKGEEHDHDHEDAHDKHDDHKDAEDKHHDHEDAEDKHHDHEDAEDKHHDHEDAHEHHHHGEYDPHVWLAPMNAKAQMKNILDGLVKADPKNKDYYQKNFDTYSKKLDDLDAKYKAELSKTTKKDIIVSHEAFGYLCKAYGLNQVGIEGLSPDSEPDAAKMKEVSEFAKKNNVKYIFFEELISPKVSETIAKEVGAKTEVLSPIEGLTDEQIKDGQDYFSIMERNLTNILAALK</sequence>
<dbReference type="InterPro" id="IPR006127">
    <property type="entry name" value="ZnuA-like"/>
</dbReference>
<dbReference type="PRINTS" id="PR00690">
    <property type="entry name" value="ADHESNFAMILY"/>
</dbReference>
<evidence type="ECO:0000256" key="2">
    <source>
        <dbReference type="ARBA" id="ARBA00022448"/>
    </source>
</evidence>
<dbReference type="InterPro" id="IPR006128">
    <property type="entry name" value="Lipoprotein_PsaA-like"/>
</dbReference>
<dbReference type="AlphaFoldDB" id="A0A379CJI0"/>
<evidence type="ECO:0000256" key="4">
    <source>
        <dbReference type="RuleBase" id="RU003512"/>
    </source>
</evidence>
<dbReference type="CDD" id="cd01017">
    <property type="entry name" value="AdcA"/>
    <property type="match status" value="1"/>
</dbReference>
<evidence type="ECO:0000256" key="6">
    <source>
        <dbReference type="SAM" id="SignalP"/>
    </source>
</evidence>
<dbReference type="PANTHER" id="PTHR42953:SF3">
    <property type="entry name" value="HIGH-AFFINITY ZINC UPTAKE SYSTEM PROTEIN ZNUA"/>
    <property type="match status" value="1"/>
</dbReference>
<dbReference type="PANTHER" id="PTHR42953">
    <property type="entry name" value="HIGH-AFFINITY ZINC UPTAKE SYSTEM PROTEIN ZNUA-RELATED"/>
    <property type="match status" value="1"/>
</dbReference>
<keyword evidence="2 4" id="KW-0813">Transport</keyword>
<dbReference type="RefSeq" id="WP_019595688.1">
    <property type="nucleotide sequence ID" value="NZ_FOVA01000042.1"/>
</dbReference>
<evidence type="ECO:0000256" key="3">
    <source>
        <dbReference type="ARBA" id="ARBA00022729"/>
    </source>
</evidence>
<dbReference type="SUPFAM" id="SSF53807">
    <property type="entry name" value="Helical backbone' metal receptor"/>
    <property type="match status" value="1"/>
</dbReference>